<keyword evidence="1" id="KW-1133">Transmembrane helix</keyword>
<dbReference type="AlphaFoldDB" id="A0A9X2ARG6"/>
<dbReference type="EMBL" id="JALGRD010000002">
    <property type="protein sequence ID" value="MCJ0972500.1"/>
    <property type="molecule type" value="Genomic_DNA"/>
</dbReference>
<evidence type="ECO:0000313" key="3">
    <source>
        <dbReference type="Proteomes" id="UP001139682"/>
    </source>
</evidence>
<comment type="caution">
    <text evidence="2">The sequence shown here is derived from an EMBL/GenBank/DDBJ whole genome shotgun (WGS) entry which is preliminary data.</text>
</comment>
<keyword evidence="1" id="KW-0472">Membrane</keyword>
<evidence type="ECO:0000256" key="1">
    <source>
        <dbReference type="SAM" id="Phobius"/>
    </source>
</evidence>
<gene>
    <name evidence="2" type="ORF">MST27_03825</name>
</gene>
<protein>
    <submittedName>
        <fullName evidence="2">DUF2802 domain-containing protein</fullName>
    </submittedName>
</protein>
<name>A0A9X2ARG6_9GAMM</name>
<dbReference type="Proteomes" id="UP001139682">
    <property type="component" value="Unassembled WGS sequence"/>
</dbReference>
<organism evidence="2 3">
    <name type="scientific">Stutzerimonas marianensis</name>
    <dbReference type="NCBI Taxonomy" id="2929513"/>
    <lineage>
        <taxon>Bacteria</taxon>
        <taxon>Pseudomonadati</taxon>
        <taxon>Pseudomonadota</taxon>
        <taxon>Gammaproteobacteria</taxon>
        <taxon>Pseudomonadales</taxon>
        <taxon>Pseudomonadaceae</taxon>
        <taxon>Stutzerimonas</taxon>
    </lineage>
</organism>
<dbReference type="InterPro" id="IPR021244">
    <property type="entry name" value="DUF2802"/>
</dbReference>
<accession>A0A9X2ARG6</accession>
<keyword evidence="3" id="KW-1185">Reference proteome</keyword>
<proteinExistence type="predicted"/>
<sequence length="134" mass="15208">MLIASLVALALCCLGLLGFCLWLLRRQRQYQLEQARRDEARDRRLKELGARLDTYLESGVRMGQELRELSRSLAPLPERITQLEQRDIDTFTYSQAAKLVGMGASVEDLTQSCGLSQSEAELVSKLHQMRRNPG</sequence>
<dbReference type="Pfam" id="PF10975">
    <property type="entry name" value="DUF2802"/>
    <property type="match status" value="1"/>
</dbReference>
<dbReference type="RefSeq" id="WP_243604692.1">
    <property type="nucleotide sequence ID" value="NZ_JALGRD010000002.1"/>
</dbReference>
<reference evidence="2" key="1">
    <citation type="submission" date="2022-03" db="EMBL/GenBank/DDBJ databases">
        <title>Pseudomonas marianensis sp. nov., a marine bacterium isolated from deep-sea sediments of the Mariana Trench.</title>
        <authorList>
            <person name="Wei Y."/>
        </authorList>
    </citation>
    <scope>NUCLEOTIDE SEQUENCE</scope>
    <source>
        <strain evidence="2">PS1</strain>
    </source>
</reference>
<keyword evidence="1" id="KW-0812">Transmembrane</keyword>
<evidence type="ECO:0000313" key="2">
    <source>
        <dbReference type="EMBL" id="MCJ0972500.1"/>
    </source>
</evidence>
<feature type="transmembrane region" description="Helical" evidence="1">
    <location>
        <begin position="6"/>
        <end position="24"/>
    </location>
</feature>